<feature type="signal peptide" evidence="2">
    <location>
        <begin position="1"/>
        <end position="18"/>
    </location>
</feature>
<feature type="chain" id="PRO_5047255611" evidence="2">
    <location>
        <begin position="19"/>
        <end position="151"/>
    </location>
</feature>
<evidence type="ECO:0000256" key="2">
    <source>
        <dbReference type="SAM" id="SignalP"/>
    </source>
</evidence>
<feature type="compositionally biased region" description="Low complexity" evidence="1">
    <location>
        <begin position="42"/>
        <end position="69"/>
    </location>
</feature>
<evidence type="ECO:0000313" key="5">
    <source>
        <dbReference type="Proteomes" id="UP001217838"/>
    </source>
</evidence>
<organism evidence="4 5">
    <name type="scientific">Nannocystis radixulma</name>
    <dbReference type="NCBI Taxonomy" id="2995305"/>
    <lineage>
        <taxon>Bacteria</taxon>
        <taxon>Pseudomonadati</taxon>
        <taxon>Myxococcota</taxon>
        <taxon>Polyangia</taxon>
        <taxon>Nannocystales</taxon>
        <taxon>Nannocystaceae</taxon>
        <taxon>Nannocystis</taxon>
    </lineage>
</organism>
<dbReference type="PROSITE" id="PS50853">
    <property type="entry name" value="FN3"/>
    <property type="match status" value="1"/>
</dbReference>
<dbReference type="Gene3D" id="2.60.40.10">
    <property type="entry name" value="Immunoglobulins"/>
    <property type="match status" value="1"/>
</dbReference>
<gene>
    <name evidence="4" type="ORF">POL58_47170</name>
</gene>
<keyword evidence="5" id="KW-1185">Reference proteome</keyword>
<dbReference type="Proteomes" id="UP001217838">
    <property type="component" value="Unassembled WGS sequence"/>
</dbReference>
<reference evidence="4 5" key="1">
    <citation type="submission" date="2022-11" db="EMBL/GenBank/DDBJ databases">
        <title>Minimal conservation of predation-associated metabolite biosynthetic gene clusters underscores biosynthetic potential of Myxococcota including descriptions for ten novel species: Archangium lansinium sp. nov., Myxococcus landrumus sp. nov., Nannocystis bai.</title>
        <authorList>
            <person name="Ahearne A."/>
            <person name="Stevens C."/>
            <person name="Dowd S."/>
        </authorList>
    </citation>
    <scope>NUCLEOTIDE SEQUENCE [LARGE SCALE GENOMIC DNA]</scope>
    <source>
        <strain evidence="4 5">NCELM</strain>
    </source>
</reference>
<evidence type="ECO:0000259" key="3">
    <source>
        <dbReference type="PROSITE" id="PS50853"/>
    </source>
</evidence>
<feature type="domain" description="Fibronectin type-III" evidence="3">
    <location>
        <begin position="62"/>
        <end position="151"/>
    </location>
</feature>
<proteinExistence type="predicted"/>
<comment type="caution">
    <text evidence="4">The sequence shown here is derived from an EMBL/GenBank/DDBJ whole genome shotgun (WGS) entry which is preliminary data.</text>
</comment>
<dbReference type="CDD" id="cd00063">
    <property type="entry name" value="FN3"/>
    <property type="match status" value="1"/>
</dbReference>
<dbReference type="PROSITE" id="PS51257">
    <property type="entry name" value="PROKAR_LIPOPROTEIN"/>
    <property type="match status" value="1"/>
</dbReference>
<dbReference type="InterPro" id="IPR013783">
    <property type="entry name" value="Ig-like_fold"/>
</dbReference>
<dbReference type="InterPro" id="IPR036116">
    <property type="entry name" value="FN3_sf"/>
</dbReference>
<dbReference type="SMART" id="SM00060">
    <property type="entry name" value="FN3"/>
    <property type="match status" value="1"/>
</dbReference>
<dbReference type="EMBL" id="JAQNDN010000027">
    <property type="protein sequence ID" value="MDC0675416.1"/>
    <property type="molecule type" value="Genomic_DNA"/>
</dbReference>
<accession>A0ABT5BMM5</accession>
<keyword evidence="2" id="KW-0732">Signal</keyword>
<evidence type="ECO:0000256" key="1">
    <source>
        <dbReference type="SAM" id="MobiDB-lite"/>
    </source>
</evidence>
<name>A0ABT5BMM5_9BACT</name>
<evidence type="ECO:0000313" key="4">
    <source>
        <dbReference type="EMBL" id="MDC0675416.1"/>
    </source>
</evidence>
<dbReference type="RefSeq" id="WP_272010474.1">
    <property type="nucleotide sequence ID" value="NZ_JAQNDN010000027.1"/>
</dbReference>
<sequence>MRHRPSSPIALIFTVLLAACGADHKSTDAATHAGTHGGGGTAETTTATSGETTTPTTTAAEPPAAPTELAGSIVDGGVHLTWKDASDDEDNFVVENKAEGDAEFSVVIELPFDSVTYHDTAVAAGTSYVYRVKAVNAAGEGVSAELSIQVP</sequence>
<dbReference type="SUPFAM" id="SSF49265">
    <property type="entry name" value="Fibronectin type III"/>
    <property type="match status" value="1"/>
</dbReference>
<feature type="region of interest" description="Disordered" evidence="1">
    <location>
        <begin position="27"/>
        <end position="69"/>
    </location>
</feature>
<protein>
    <submittedName>
        <fullName evidence="4">Fibronectin type III domain-containing protein</fullName>
    </submittedName>
</protein>
<dbReference type="InterPro" id="IPR003961">
    <property type="entry name" value="FN3_dom"/>
</dbReference>